<dbReference type="GO" id="GO:0005524">
    <property type="term" value="F:ATP binding"/>
    <property type="evidence" value="ECO:0007669"/>
    <property type="project" value="UniProtKB-KW"/>
</dbReference>
<evidence type="ECO:0000256" key="1">
    <source>
        <dbReference type="ARBA" id="ARBA00022741"/>
    </source>
</evidence>
<dbReference type="Proteomes" id="UP000010301">
    <property type="component" value="Unassembled WGS sequence"/>
</dbReference>
<dbReference type="SMART" id="SM00847">
    <property type="entry name" value="HA2"/>
    <property type="match status" value="1"/>
</dbReference>
<organism evidence="8 9">
    <name type="scientific">Gleimia coleocanis DSM 15436</name>
    <dbReference type="NCBI Taxonomy" id="525245"/>
    <lineage>
        <taxon>Bacteria</taxon>
        <taxon>Bacillati</taxon>
        <taxon>Actinomycetota</taxon>
        <taxon>Actinomycetes</taxon>
        <taxon>Actinomycetales</taxon>
        <taxon>Actinomycetaceae</taxon>
        <taxon>Gleimia</taxon>
    </lineage>
</organism>
<feature type="region of interest" description="Disordered" evidence="5">
    <location>
        <begin position="1032"/>
        <end position="1052"/>
    </location>
</feature>
<dbReference type="OrthoDB" id="9805617at2"/>
<dbReference type="InterPro" id="IPR024590">
    <property type="entry name" value="HrpA_C"/>
</dbReference>
<dbReference type="GO" id="GO:0016787">
    <property type="term" value="F:hydrolase activity"/>
    <property type="evidence" value="ECO:0007669"/>
    <property type="project" value="UniProtKB-KW"/>
</dbReference>
<feature type="domain" description="Helicase ATP-binding" evidence="6">
    <location>
        <begin position="57"/>
        <end position="222"/>
    </location>
</feature>
<feature type="domain" description="Helicase C-terminal" evidence="7">
    <location>
        <begin position="286"/>
        <end position="475"/>
    </location>
</feature>
<dbReference type="HOGENOM" id="CLU_001832_3_1_11"/>
<dbReference type="GO" id="GO:0003723">
    <property type="term" value="F:RNA binding"/>
    <property type="evidence" value="ECO:0007669"/>
    <property type="project" value="TreeGrafter"/>
</dbReference>
<dbReference type="InterPro" id="IPR010222">
    <property type="entry name" value="RNA_helicase_HrpA"/>
</dbReference>
<proteinExistence type="predicted"/>
<keyword evidence="2" id="KW-0378">Hydrolase</keyword>
<evidence type="ECO:0000259" key="7">
    <source>
        <dbReference type="PROSITE" id="PS51194"/>
    </source>
</evidence>
<dbReference type="eggNOG" id="COG1643">
    <property type="taxonomic scope" value="Bacteria"/>
</dbReference>
<dbReference type="SMART" id="SM00490">
    <property type="entry name" value="HELICc"/>
    <property type="match status" value="1"/>
</dbReference>
<keyword evidence="1" id="KW-0547">Nucleotide-binding</keyword>
<evidence type="ECO:0000256" key="5">
    <source>
        <dbReference type="SAM" id="MobiDB-lite"/>
    </source>
</evidence>
<dbReference type="InterPro" id="IPR014001">
    <property type="entry name" value="Helicase_ATP-bd"/>
</dbReference>
<evidence type="ECO:0000313" key="8">
    <source>
        <dbReference type="EMBL" id="EEH64345.1"/>
    </source>
</evidence>
<dbReference type="SMART" id="SM00382">
    <property type="entry name" value="AAA"/>
    <property type="match status" value="1"/>
</dbReference>
<dbReference type="InterPro" id="IPR003593">
    <property type="entry name" value="AAA+_ATPase"/>
</dbReference>
<protein>
    <submittedName>
        <fullName evidence="8">ATP-dependent helicase HrpA</fullName>
    </submittedName>
</protein>
<evidence type="ECO:0000256" key="4">
    <source>
        <dbReference type="ARBA" id="ARBA00022840"/>
    </source>
</evidence>
<dbReference type="Gene3D" id="1.20.120.1080">
    <property type="match status" value="1"/>
</dbReference>
<name>C0VY42_9ACTO</name>
<dbReference type="InterPro" id="IPR011545">
    <property type="entry name" value="DEAD/DEAH_box_helicase_dom"/>
</dbReference>
<evidence type="ECO:0000256" key="3">
    <source>
        <dbReference type="ARBA" id="ARBA00022806"/>
    </source>
</evidence>
<dbReference type="PANTHER" id="PTHR18934:SF99">
    <property type="entry name" value="ATP-DEPENDENT RNA HELICASE DHX37-RELATED"/>
    <property type="match status" value="1"/>
</dbReference>
<dbReference type="PROSITE" id="PS51194">
    <property type="entry name" value="HELICASE_CTER"/>
    <property type="match status" value="1"/>
</dbReference>
<dbReference type="Pfam" id="PF07717">
    <property type="entry name" value="OB_NTP_bind"/>
    <property type="match status" value="1"/>
</dbReference>
<feature type="compositionally biased region" description="Low complexity" evidence="5">
    <location>
        <begin position="1250"/>
        <end position="1261"/>
    </location>
</feature>
<dbReference type="InterPro" id="IPR007502">
    <property type="entry name" value="Helicase-assoc_dom"/>
</dbReference>
<dbReference type="PROSITE" id="PS51192">
    <property type="entry name" value="HELICASE_ATP_BIND_1"/>
    <property type="match status" value="1"/>
</dbReference>
<dbReference type="RefSeq" id="WP_006547079.1">
    <property type="nucleotide sequence ID" value="NZ_DS999545.1"/>
</dbReference>
<gene>
    <name evidence="8" type="primary">hrpA</name>
    <name evidence="8" type="ORF">HMPREF0044_0082</name>
</gene>
<dbReference type="Pfam" id="PF11898">
    <property type="entry name" value="DUF3418"/>
    <property type="match status" value="2"/>
</dbReference>
<dbReference type="PANTHER" id="PTHR18934">
    <property type="entry name" value="ATP-DEPENDENT RNA HELICASE"/>
    <property type="match status" value="1"/>
</dbReference>
<dbReference type="Pfam" id="PF00270">
    <property type="entry name" value="DEAD"/>
    <property type="match status" value="1"/>
</dbReference>
<accession>C0VY42</accession>
<feature type="region of interest" description="Disordered" evidence="5">
    <location>
        <begin position="1216"/>
        <end position="1261"/>
    </location>
</feature>
<comment type="caution">
    <text evidence="8">The sequence shown here is derived from an EMBL/GenBank/DDBJ whole genome shotgun (WGS) entry which is preliminary data.</text>
</comment>
<dbReference type="NCBIfam" id="TIGR01967">
    <property type="entry name" value="DEAH_box_HrpA"/>
    <property type="match status" value="1"/>
</dbReference>
<keyword evidence="9" id="KW-1185">Reference proteome</keyword>
<reference evidence="8 9" key="1">
    <citation type="submission" date="2009-01" db="EMBL/GenBank/DDBJ databases">
        <authorList>
            <person name="Qin X."/>
            <person name="Bachman B."/>
            <person name="Battles P."/>
            <person name="Bell A."/>
            <person name="Bess C."/>
            <person name="Bickham C."/>
            <person name="Chaboub L."/>
            <person name="Chen D."/>
            <person name="Coyle M."/>
            <person name="Deiros D.R."/>
            <person name="Dinh H."/>
            <person name="Forbes L."/>
            <person name="Fowler G."/>
            <person name="Francisco L."/>
            <person name="Fu Q."/>
            <person name="Gubbala S."/>
            <person name="Hale W."/>
            <person name="Han Y."/>
            <person name="Hemphill L."/>
            <person name="Highlander S.K."/>
            <person name="Hirani K."/>
            <person name="Hogues M."/>
            <person name="Jackson L."/>
            <person name="Jakkamsetti A."/>
            <person name="Javaid M."/>
            <person name="Jiang H."/>
            <person name="Korchina V."/>
            <person name="Kovar C."/>
            <person name="Lara F."/>
            <person name="Lee S."/>
            <person name="Mata R."/>
            <person name="Mathew T."/>
            <person name="Moen C."/>
            <person name="Morales K."/>
            <person name="Munidasa M."/>
            <person name="Nazareth L."/>
            <person name="Ngo R."/>
            <person name="Nguyen L."/>
            <person name="Okwuonu G."/>
            <person name="Ongeri F."/>
            <person name="Patil S."/>
            <person name="Petrosino J."/>
            <person name="Pham C."/>
            <person name="Pham P."/>
            <person name="Pu L.-L."/>
            <person name="Puazo M."/>
            <person name="Raj R."/>
            <person name="Reid J."/>
            <person name="Rouhana J."/>
            <person name="Saada N."/>
            <person name="Shang Y."/>
            <person name="Simmons D."/>
            <person name="Thornton R."/>
            <person name="Warren J."/>
            <person name="Weissenberger G."/>
            <person name="Zhang J."/>
            <person name="Zhang L."/>
            <person name="Zhou C."/>
            <person name="Zhu D."/>
            <person name="Muzny D."/>
            <person name="Worley K."/>
            <person name="Gibbs R."/>
        </authorList>
    </citation>
    <scope>NUCLEOTIDE SEQUENCE [LARGE SCALE GENOMIC DNA]</scope>
    <source>
        <strain evidence="8 9">DSM 15436</strain>
    </source>
</reference>
<dbReference type="GO" id="GO:0003724">
    <property type="term" value="F:RNA helicase activity"/>
    <property type="evidence" value="ECO:0007669"/>
    <property type="project" value="InterPro"/>
</dbReference>
<keyword evidence="3 8" id="KW-0347">Helicase</keyword>
<dbReference type="STRING" id="525245.HMPREF0044_0082"/>
<keyword evidence="4" id="KW-0067">ATP-binding</keyword>
<dbReference type="Pfam" id="PF21010">
    <property type="entry name" value="HA2_C"/>
    <property type="match status" value="1"/>
</dbReference>
<dbReference type="InterPro" id="IPR011709">
    <property type="entry name" value="DEAD-box_helicase_OB_fold"/>
</dbReference>
<dbReference type="Pfam" id="PF00271">
    <property type="entry name" value="Helicase_C"/>
    <property type="match status" value="1"/>
</dbReference>
<dbReference type="InterPro" id="IPR027417">
    <property type="entry name" value="P-loop_NTPase"/>
</dbReference>
<dbReference type="EMBL" id="ACFG01000004">
    <property type="protein sequence ID" value="EEH64345.1"/>
    <property type="molecule type" value="Genomic_DNA"/>
</dbReference>
<evidence type="ECO:0000259" key="6">
    <source>
        <dbReference type="PROSITE" id="PS51192"/>
    </source>
</evidence>
<evidence type="ECO:0000256" key="2">
    <source>
        <dbReference type="ARBA" id="ARBA00022801"/>
    </source>
</evidence>
<dbReference type="CDD" id="cd18791">
    <property type="entry name" value="SF2_C_RHA"/>
    <property type="match status" value="1"/>
</dbReference>
<dbReference type="FunFam" id="1.20.120.1080:FF:000005">
    <property type="entry name" value="ATP-dependent helicase HrpA"/>
    <property type="match status" value="1"/>
</dbReference>
<dbReference type="SMART" id="SM00487">
    <property type="entry name" value="DEXDc"/>
    <property type="match status" value="1"/>
</dbReference>
<sequence>MAEKQQTRTFNKKRRHYTNRPREFKFSKEVLAARATSLPVIDFPENLPVSARKDEIANAIKNHQVVIVSGETGSGKTTQLPKICLQLGRGIAKLIGHTQPRRLAARAVATRIAEELNSTVGGEGIVGYQVRFTDQVSSATLVKLMTDGILLAEIQNDPLLNRYDTLIIDEAHERSLNIDFLLGFIKQLLPKRPDLKVIITSATIDSARFAQHFADAHGNPAPVITVSGRTYPVEVRYRPLSPAEPPAADTAETDEESFKNLVLEDPDADLALNGYGYGQDIDYLSAICAATDELCAEPLGNAENPDRDILIFLPGERDIRDTTNALRDHLGTRFLKAGEASGKSPLDAIEVVPLYSRLSAAEQQLIFAPHPRRRIVLATNVAETSLTVPGIKYVIDPGLARISRYSNRTKVQRLPIEPISQASANQRSGRCGRVSDGVAIRLYSQKDFQNRPRFTEPEILRTSLASVILQMAALGLGLVEKFPFLDAPAPKSIKDGVALLAEIGAITVSKQELRLTKIGRDLAKLPIDPRLGRMLLEADKLGCSSEVLVIVAALSMQDVRERPEAYQQDADAAHARFLDPTSDFITYLNLWRYLRVCDRELSNSALRRLCKKEFLHYLRFREWEDVVSQLVDLAKPLRLSLEPLSLPAKSDLARARQMSGAQDGTVQAVLDFTEGTSSRNADSIHQALLVGLLSNLGAWNQQKSDYEGARGSRFTVWPGSGLARKHYDWVMAAELVETSRLFARTVARIKPEWVERIAPDLVKRVYSEPFWAASRGAALVREKTMLYGLTLTADREVLLGGLPADIKLDRCASAGFTIGARAGASADGLQGMTPAELARDMFIRHALVENQWRADYAFIRDNQRLLDSIRADEHRFRTGGVISDDAIFAFFDERVPASVVSATHFDGWWRRQRNKRVLLLSREALLPGEFSSSAADFPAVWRQGEFELPLHYEFNPGSERDGVSVRIPLALLPRVQDQGFAWLVPGMLEELLTGVIRALPKQLRQQLVPAPDVASKCAAWLRTQVWHANGLPDAGSDSVSEGDASDLSAPPADVNAVDPLSLEASLSRLAAWGAKTGAVKSTQGTSLVNAGAAASKNPGASAASTLGTSLAKPAENQENSVVKPAEPVIPGVSGSIDVPEFFASFTQAAKVLKGVDVPNELWDEIELPPHLRFTFVVVDEKGKELLASKELAWLQKELAQRSQTAVRSAMRSALTSALEATEGTSSPKGRGKDRPRKKNLPGVTAPNVGTAANAPTPKNAAQTQLFKETTGLTDWPALGTADDALPKDIEATTAQGLMVRAFPALHTDTAESYANNKGTSLHFSAGTKIYATLHEADAAHQAGLVQLVLAKTALTQTRITTRWSGKESLLLAASPYANTTALVAAAQTAAVNALLNDYAMHPALIRSRSSFNELCAWVKPRLEDKVYELLKYLINALAASADLETTVRAHGTQSMLQVNAAVKAHAQSLLNDGFFTQIPPLWIPHVARFIKADELRVKKAAQSAQALAKDANLQRDLAELEHTLLQRQAGTGLNDAARLTQLREAQWLLEELRVSYFAQELGTSQKVSAKRLWNLLG</sequence>
<dbReference type="InterPro" id="IPR001650">
    <property type="entry name" value="Helicase_C-like"/>
</dbReference>
<feature type="compositionally biased region" description="Basic residues" evidence="5">
    <location>
        <begin position="1229"/>
        <end position="1239"/>
    </location>
</feature>
<dbReference type="Gene3D" id="3.40.50.300">
    <property type="entry name" value="P-loop containing nucleotide triphosphate hydrolases"/>
    <property type="match status" value="2"/>
</dbReference>
<evidence type="ECO:0000313" key="9">
    <source>
        <dbReference type="Proteomes" id="UP000010301"/>
    </source>
</evidence>
<dbReference type="SUPFAM" id="SSF52540">
    <property type="entry name" value="P-loop containing nucleoside triphosphate hydrolases"/>
    <property type="match status" value="1"/>
</dbReference>